<gene>
    <name evidence="8" type="ORF">HKN21_12585</name>
</gene>
<dbReference type="SMART" id="SM00388">
    <property type="entry name" value="HisKA"/>
    <property type="match status" value="1"/>
</dbReference>
<organism evidence="8 9">
    <name type="scientific">Eiseniibacteriota bacterium</name>
    <dbReference type="NCBI Taxonomy" id="2212470"/>
    <lineage>
        <taxon>Bacteria</taxon>
        <taxon>Candidatus Eiseniibacteriota</taxon>
    </lineage>
</organism>
<keyword evidence="6" id="KW-0902">Two-component regulatory system</keyword>
<evidence type="ECO:0000256" key="1">
    <source>
        <dbReference type="ARBA" id="ARBA00000085"/>
    </source>
</evidence>
<dbReference type="SUPFAM" id="SSF47384">
    <property type="entry name" value="Homodimeric domain of signal transducing histidine kinase"/>
    <property type="match status" value="1"/>
</dbReference>
<evidence type="ECO:0000256" key="2">
    <source>
        <dbReference type="ARBA" id="ARBA00012438"/>
    </source>
</evidence>
<dbReference type="Proteomes" id="UP000547674">
    <property type="component" value="Unassembled WGS sequence"/>
</dbReference>
<dbReference type="InterPro" id="IPR036097">
    <property type="entry name" value="HisK_dim/P_sf"/>
</dbReference>
<reference evidence="8 9" key="1">
    <citation type="submission" date="2020-03" db="EMBL/GenBank/DDBJ databases">
        <title>Metabolic flexibility allows generalist bacteria to become dominant in a frequently disturbed ecosystem.</title>
        <authorList>
            <person name="Chen Y.-J."/>
            <person name="Leung P.M."/>
            <person name="Bay S.K."/>
            <person name="Hugenholtz P."/>
            <person name="Kessler A.J."/>
            <person name="Shelley G."/>
            <person name="Waite D.W."/>
            <person name="Cook P.L."/>
            <person name="Greening C."/>
        </authorList>
    </citation>
    <scope>NUCLEOTIDE SEQUENCE [LARGE SCALE GENOMIC DNA]</scope>
    <source>
        <strain evidence="8">SS_bin_28</strain>
    </source>
</reference>
<keyword evidence="3" id="KW-0597">Phosphoprotein</keyword>
<dbReference type="InterPro" id="IPR004358">
    <property type="entry name" value="Sig_transdc_His_kin-like_C"/>
</dbReference>
<comment type="catalytic activity">
    <reaction evidence="1">
        <text>ATP + protein L-histidine = ADP + protein N-phospho-L-histidine.</text>
        <dbReference type="EC" id="2.7.13.3"/>
    </reaction>
</comment>
<evidence type="ECO:0000256" key="3">
    <source>
        <dbReference type="ARBA" id="ARBA00022553"/>
    </source>
</evidence>
<dbReference type="InterPro" id="IPR003594">
    <property type="entry name" value="HATPase_dom"/>
</dbReference>
<feature type="domain" description="Histidine kinase" evidence="7">
    <location>
        <begin position="216"/>
        <end position="438"/>
    </location>
</feature>
<dbReference type="InterPro" id="IPR029016">
    <property type="entry name" value="GAF-like_dom_sf"/>
</dbReference>
<keyword evidence="4" id="KW-0808">Transferase</keyword>
<dbReference type="InterPro" id="IPR003661">
    <property type="entry name" value="HisK_dim/P_dom"/>
</dbReference>
<protein>
    <recommendedName>
        <fullName evidence="2">histidine kinase</fullName>
        <ecNumber evidence="2">2.7.13.3</ecNumber>
    </recommendedName>
</protein>
<evidence type="ECO:0000313" key="8">
    <source>
        <dbReference type="EMBL" id="NNF07591.1"/>
    </source>
</evidence>
<dbReference type="PANTHER" id="PTHR43711">
    <property type="entry name" value="TWO-COMPONENT HISTIDINE KINASE"/>
    <property type="match status" value="1"/>
</dbReference>
<keyword evidence="5" id="KW-0418">Kinase</keyword>
<evidence type="ECO:0000259" key="7">
    <source>
        <dbReference type="PROSITE" id="PS50109"/>
    </source>
</evidence>
<dbReference type="InterPro" id="IPR050736">
    <property type="entry name" value="Sensor_HK_Regulatory"/>
</dbReference>
<dbReference type="Pfam" id="PF02518">
    <property type="entry name" value="HATPase_c"/>
    <property type="match status" value="1"/>
</dbReference>
<proteinExistence type="predicted"/>
<evidence type="ECO:0000313" key="9">
    <source>
        <dbReference type="Proteomes" id="UP000547674"/>
    </source>
</evidence>
<dbReference type="GO" id="GO:0000155">
    <property type="term" value="F:phosphorelay sensor kinase activity"/>
    <property type="evidence" value="ECO:0007669"/>
    <property type="project" value="InterPro"/>
</dbReference>
<dbReference type="PRINTS" id="PR00344">
    <property type="entry name" value="BCTRLSENSOR"/>
</dbReference>
<sequence length="443" mass="49264">MSQPSEANFPKEASKTAILKLVAQREHSLLSLMELSSELTVSLDLYGIADLALFNLMGQVGTSKSIFWMIDRAENETVLIRAHGVADEEVRGISGYFKGKVLEEFGSFGDPYHVPDLAELIGELGVSKLQKNSISVVAPVVARGNLLGIVTLGERISGEPYDDVDILSIRGSMGMLGVAVENARLYGQLVEQHRQLIQANKDMELLDQLKTEFLRNVNHELRTPLTIIIAYIDVLFGEDESRGGEMKPFLETIRGESQKLNELLEELLEFSSLSEDQMEFSFEDTDLVAFIKDYHRERLPGVSESIHELILRDHPTDLEVMCDPRQIKNVLNALVDNAVKFTPLGSKIFLSLSTEEQEDRKVIVFEVEDDGPGIKKDVLEKLFESFQQGDGSTIREVGGLGVGLNYGRKLANEMGGDIEVSSQVGQGATFRLILPLTDMENRF</sequence>
<dbReference type="Gene3D" id="1.10.287.130">
    <property type="match status" value="1"/>
</dbReference>
<evidence type="ECO:0000256" key="6">
    <source>
        <dbReference type="ARBA" id="ARBA00023012"/>
    </source>
</evidence>
<evidence type="ECO:0000256" key="5">
    <source>
        <dbReference type="ARBA" id="ARBA00022777"/>
    </source>
</evidence>
<dbReference type="SMART" id="SM00387">
    <property type="entry name" value="HATPase_c"/>
    <property type="match status" value="1"/>
</dbReference>
<comment type="caution">
    <text evidence="8">The sequence shown here is derived from an EMBL/GenBank/DDBJ whole genome shotgun (WGS) entry which is preliminary data.</text>
</comment>
<accession>A0A7Y2E9A9</accession>
<dbReference type="Pfam" id="PF00512">
    <property type="entry name" value="HisKA"/>
    <property type="match status" value="1"/>
</dbReference>
<name>A0A7Y2E9A9_UNCEI</name>
<dbReference type="InterPro" id="IPR005467">
    <property type="entry name" value="His_kinase_dom"/>
</dbReference>
<dbReference type="SUPFAM" id="SSF55781">
    <property type="entry name" value="GAF domain-like"/>
    <property type="match status" value="1"/>
</dbReference>
<dbReference type="PANTHER" id="PTHR43711:SF26">
    <property type="entry name" value="SENSOR HISTIDINE KINASE RCSC"/>
    <property type="match status" value="1"/>
</dbReference>
<dbReference type="EMBL" id="JABDJR010000504">
    <property type="protein sequence ID" value="NNF07591.1"/>
    <property type="molecule type" value="Genomic_DNA"/>
</dbReference>
<dbReference type="InterPro" id="IPR036890">
    <property type="entry name" value="HATPase_C_sf"/>
</dbReference>
<dbReference type="CDD" id="cd00082">
    <property type="entry name" value="HisKA"/>
    <property type="match status" value="1"/>
</dbReference>
<dbReference type="PROSITE" id="PS50109">
    <property type="entry name" value="HIS_KIN"/>
    <property type="match status" value="1"/>
</dbReference>
<dbReference type="SUPFAM" id="SSF55874">
    <property type="entry name" value="ATPase domain of HSP90 chaperone/DNA topoisomerase II/histidine kinase"/>
    <property type="match status" value="1"/>
</dbReference>
<dbReference type="Gene3D" id="3.30.450.40">
    <property type="match status" value="1"/>
</dbReference>
<dbReference type="AlphaFoldDB" id="A0A7Y2E9A9"/>
<dbReference type="Gene3D" id="3.30.565.10">
    <property type="entry name" value="Histidine kinase-like ATPase, C-terminal domain"/>
    <property type="match status" value="1"/>
</dbReference>
<dbReference type="EC" id="2.7.13.3" evidence="2"/>
<evidence type="ECO:0000256" key="4">
    <source>
        <dbReference type="ARBA" id="ARBA00022679"/>
    </source>
</evidence>